<feature type="region of interest" description="Disordered" evidence="5">
    <location>
        <begin position="22"/>
        <end position="55"/>
    </location>
</feature>
<organism evidence="7 8">
    <name type="scientific">Aureococcus anophagefferens</name>
    <name type="common">Harmful bloom alga</name>
    <dbReference type="NCBI Taxonomy" id="44056"/>
    <lineage>
        <taxon>Eukaryota</taxon>
        <taxon>Sar</taxon>
        <taxon>Stramenopiles</taxon>
        <taxon>Ochrophyta</taxon>
        <taxon>Pelagophyceae</taxon>
        <taxon>Pelagomonadales</taxon>
        <taxon>Pelagomonadaceae</taxon>
        <taxon>Aureococcus</taxon>
    </lineage>
</organism>
<feature type="transmembrane region" description="Helical" evidence="6">
    <location>
        <begin position="164"/>
        <end position="185"/>
    </location>
</feature>
<name>A0ABR1FMI7_AURAN</name>
<keyword evidence="8" id="KW-1185">Reference proteome</keyword>
<feature type="region of interest" description="Disordered" evidence="5">
    <location>
        <begin position="193"/>
        <end position="216"/>
    </location>
</feature>
<gene>
    <name evidence="7" type="ORF">SO694_0010707</name>
</gene>
<evidence type="ECO:0000256" key="5">
    <source>
        <dbReference type="SAM" id="MobiDB-lite"/>
    </source>
</evidence>
<evidence type="ECO:0008006" key="9">
    <source>
        <dbReference type="Google" id="ProtNLM"/>
    </source>
</evidence>
<protein>
    <recommendedName>
        <fullName evidence="9">Major facilitator superfamily (MFS) profile domain-containing protein</fullName>
    </recommendedName>
</protein>
<reference evidence="7 8" key="1">
    <citation type="submission" date="2024-03" db="EMBL/GenBank/DDBJ databases">
        <title>Aureococcus anophagefferens CCMP1851 and Kratosvirus quantuckense: Draft genome of a second virus-susceptible host strain in the model system.</title>
        <authorList>
            <person name="Chase E."/>
            <person name="Truchon A.R."/>
            <person name="Schepens W."/>
            <person name="Wilhelm S.W."/>
        </authorList>
    </citation>
    <scope>NUCLEOTIDE SEQUENCE [LARGE SCALE GENOMIC DNA]</scope>
    <source>
        <strain evidence="7 8">CCMP1851</strain>
    </source>
</reference>
<keyword evidence="3 6" id="KW-1133">Transmembrane helix</keyword>
<proteinExistence type="predicted"/>
<dbReference type="InterPro" id="IPR036259">
    <property type="entry name" value="MFS_trans_sf"/>
</dbReference>
<dbReference type="InterPro" id="IPR005828">
    <property type="entry name" value="MFS_sugar_transport-like"/>
</dbReference>
<dbReference type="Pfam" id="PF00083">
    <property type="entry name" value="Sugar_tr"/>
    <property type="match status" value="1"/>
</dbReference>
<dbReference type="SUPFAM" id="SSF103473">
    <property type="entry name" value="MFS general substrate transporter"/>
    <property type="match status" value="1"/>
</dbReference>
<evidence type="ECO:0000256" key="6">
    <source>
        <dbReference type="SAM" id="Phobius"/>
    </source>
</evidence>
<evidence type="ECO:0000256" key="3">
    <source>
        <dbReference type="ARBA" id="ARBA00022989"/>
    </source>
</evidence>
<dbReference type="Proteomes" id="UP001363151">
    <property type="component" value="Unassembled WGS sequence"/>
</dbReference>
<evidence type="ECO:0000256" key="1">
    <source>
        <dbReference type="ARBA" id="ARBA00004370"/>
    </source>
</evidence>
<dbReference type="Gene3D" id="1.20.1250.20">
    <property type="entry name" value="MFS general substrate transporter like domains"/>
    <property type="match status" value="1"/>
</dbReference>
<keyword evidence="4 6" id="KW-0472">Membrane</keyword>
<evidence type="ECO:0000256" key="4">
    <source>
        <dbReference type="ARBA" id="ARBA00023136"/>
    </source>
</evidence>
<comment type="caution">
    <text evidence="7">The sequence shown here is derived from an EMBL/GenBank/DDBJ whole genome shotgun (WGS) entry which is preliminary data.</text>
</comment>
<evidence type="ECO:0000313" key="7">
    <source>
        <dbReference type="EMBL" id="KAK7233570.1"/>
    </source>
</evidence>
<evidence type="ECO:0000313" key="8">
    <source>
        <dbReference type="Proteomes" id="UP001363151"/>
    </source>
</evidence>
<feature type="transmembrane region" description="Helical" evidence="6">
    <location>
        <begin position="134"/>
        <end position="157"/>
    </location>
</feature>
<accession>A0ABR1FMI7</accession>
<comment type="subcellular location">
    <subcellularLocation>
        <location evidence="1">Membrane</location>
    </subcellularLocation>
</comment>
<dbReference type="EMBL" id="JBBJCI010000358">
    <property type="protein sequence ID" value="KAK7233570.1"/>
    <property type="molecule type" value="Genomic_DNA"/>
</dbReference>
<sequence length="216" mass="22942">MHAVECLEVDVSRHRLEIWDALAGQPRPPPSTSSRSAFRRDARGPAAEEEEEDFEEENSTCCPGCCDGEMSVEGTVSGMSRLAIILCFPTPQTSCCSLISWIVGCANFSAQYNYNSITLAILMLEPPGKDVPTWATSSLASVIFLGSVFGQLCLGFLGDAVGRGVGLALTLVLIIGGAFLSSAAWDYETEPSTPVYTRRSSSRASSWASASAASTP</sequence>
<keyword evidence="2 6" id="KW-0812">Transmembrane</keyword>
<evidence type="ECO:0000256" key="2">
    <source>
        <dbReference type="ARBA" id="ARBA00022692"/>
    </source>
</evidence>
<feature type="compositionally biased region" description="Low complexity" evidence="5">
    <location>
        <begin position="198"/>
        <end position="216"/>
    </location>
</feature>